<gene>
    <name evidence="10" type="ORF">DI09_43p100</name>
</gene>
<feature type="compositionally biased region" description="Low complexity" evidence="8">
    <location>
        <begin position="374"/>
        <end position="386"/>
    </location>
</feature>
<dbReference type="HAMAP" id="MF_00966">
    <property type="entry name" value="G6PD"/>
    <property type="match status" value="1"/>
</dbReference>
<dbReference type="InterPro" id="IPR036291">
    <property type="entry name" value="NAD(P)-bd_dom_sf"/>
</dbReference>
<protein>
    <recommendedName>
        <fullName evidence="3">Glucose-6-phosphate 1-dehydrogenase</fullName>
        <ecNumber evidence="2">1.1.1.49</ecNumber>
    </recommendedName>
</protein>
<dbReference type="GO" id="GO:0009051">
    <property type="term" value="P:pentose-phosphate shunt, oxidative branch"/>
    <property type="evidence" value="ECO:0007669"/>
    <property type="project" value="TreeGrafter"/>
</dbReference>
<evidence type="ECO:0000256" key="3">
    <source>
        <dbReference type="ARBA" id="ARBA00020444"/>
    </source>
</evidence>
<dbReference type="EMBL" id="JMKJ01000377">
    <property type="protein sequence ID" value="KGG51135.1"/>
    <property type="molecule type" value="Genomic_DNA"/>
</dbReference>
<dbReference type="Gene3D" id="3.30.360.10">
    <property type="entry name" value="Dihydrodipicolinate Reductase, domain 2"/>
    <property type="match status" value="1"/>
</dbReference>
<dbReference type="AlphaFoldDB" id="A0A098VQ66"/>
<dbReference type="PANTHER" id="PTHR23429">
    <property type="entry name" value="GLUCOSE-6-PHOSPHATE 1-DEHYDROGENASE G6PD"/>
    <property type="match status" value="1"/>
</dbReference>
<dbReference type="PIRSF" id="PIRSF000110">
    <property type="entry name" value="G6PD"/>
    <property type="match status" value="1"/>
</dbReference>
<evidence type="ECO:0000256" key="8">
    <source>
        <dbReference type="SAM" id="MobiDB-lite"/>
    </source>
</evidence>
<dbReference type="Proteomes" id="UP000029725">
    <property type="component" value="Unassembled WGS sequence"/>
</dbReference>
<evidence type="ECO:0000313" key="11">
    <source>
        <dbReference type="Proteomes" id="UP000029725"/>
    </source>
</evidence>
<keyword evidence="5" id="KW-0521">NADP</keyword>
<dbReference type="Pfam" id="PF02781">
    <property type="entry name" value="G6PD_C"/>
    <property type="match status" value="1"/>
</dbReference>
<keyword evidence="6" id="KW-0560">Oxidoreductase</keyword>
<sequence length="499" mass="55608">MSVDLFSLRETLSTSSLVGAMPPPPPLMRAVFVVIGASGDLAKRKTFPALFALLKHGFLCPESILLGFSRSKMDDADFSEHITSLINDGVSRFKSMCHYVSGDYNSKKSYALLKDRILELKSGSRFSEAHEFPFIFYLAIPPSVFLEVARSIHHYIIPHLSSPSVPSNSSRFRLVVEKPFGHDLDSSNELSTSLAELFDEKQITFKETQGVEGRGGYFDSYGIIRDVMQNHLLQILSLIAMARFVSKIILYHIKVAILRAIRPIDAQSVVLGQYVRSGSAIGYTEDPSVPDTSTTATFAALVIYIDVPAWRGVPFILRCGKGLNEQKAEIRIQFKEVDEQVPRNELVIRVQPREAVYLKLNIKNPGLTVPISYSGATSSSAGSSPSLRDEETIVAPPDPFISSELDLTYGHKFSDSRIPDAYESLLLDLLHGEQGNFVRRDELDAAWKIFTPLLENVESRPYPPVPYAFGSRGPKEADDLIKSTGYKRDEGYTWHPPRL</sequence>
<evidence type="ECO:0000256" key="1">
    <source>
        <dbReference type="ARBA" id="ARBA00004937"/>
    </source>
</evidence>
<evidence type="ECO:0000256" key="7">
    <source>
        <dbReference type="ARBA" id="ARBA00023277"/>
    </source>
</evidence>
<dbReference type="EC" id="1.1.1.49" evidence="2"/>
<evidence type="ECO:0000259" key="9">
    <source>
        <dbReference type="Pfam" id="PF02781"/>
    </source>
</evidence>
<evidence type="ECO:0000256" key="5">
    <source>
        <dbReference type="ARBA" id="ARBA00022857"/>
    </source>
</evidence>
<evidence type="ECO:0000313" key="10">
    <source>
        <dbReference type="EMBL" id="KGG51135.1"/>
    </source>
</evidence>
<feature type="domain" description="Glucose-6-phosphate dehydrogenase C-terminal" evidence="9">
    <location>
        <begin position="199"/>
        <end position="487"/>
    </location>
</feature>
<dbReference type="UniPathway" id="UPA00115">
    <property type="reaction ID" value="UER00408"/>
</dbReference>
<dbReference type="VEuPathDB" id="MicrosporidiaDB:DI09_43p100"/>
<dbReference type="GO" id="GO:0004345">
    <property type="term" value="F:glucose-6-phosphate dehydrogenase activity"/>
    <property type="evidence" value="ECO:0007669"/>
    <property type="project" value="UniProtKB-EC"/>
</dbReference>
<dbReference type="SUPFAM" id="SSF51735">
    <property type="entry name" value="NAD(P)-binding Rossmann-fold domains"/>
    <property type="match status" value="1"/>
</dbReference>
<dbReference type="RefSeq" id="XP_013237562.1">
    <property type="nucleotide sequence ID" value="XM_013382108.1"/>
</dbReference>
<feature type="region of interest" description="Disordered" evidence="8">
    <location>
        <begin position="374"/>
        <end position="393"/>
    </location>
</feature>
<dbReference type="GeneID" id="25259964"/>
<organism evidence="10 11">
    <name type="scientific">Mitosporidium daphniae</name>
    <dbReference type="NCBI Taxonomy" id="1485682"/>
    <lineage>
        <taxon>Eukaryota</taxon>
        <taxon>Fungi</taxon>
        <taxon>Fungi incertae sedis</taxon>
        <taxon>Microsporidia</taxon>
        <taxon>Mitosporidium</taxon>
    </lineage>
</organism>
<dbReference type="GO" id="GO:0006006">
    <property type="term" value="P:glucose metabolic process"/>
    <property type="evidence" value="ECO:0007669"/>
    <property type="project" value="UniProtKB-KW"/>
</dbReference>
<accession>A0A098VQ66</accession>
<dbReference type="HOGENOM" id="CLU_013524_2_1_1"/>
<comment type="pathway">
    <text evidence="1">Carbohydrate degradation; pentose phosphate pathway; D-ribulose 5-phosphate from D-glucose 6-phosphate (oxidative stage): step 1/3.</text>
</comment>
<evidence type="ECO:0000256" key="4">
    <source>
        <dbReference type="ARBA" id="ARBA00022526"/>
    </source>
</evidence>
<comment type="caution">
    <text evidence="10">The sequence shown here is derived from an EMBL/GenBank/DDBJ whole genome shotgun (WGS) entry which is preliminary data.</text>
</comment>
<evidence type="ECO:0000256" key="6">
    <source>
        <dbReference type="ARBA" id="ARBA00023002"/>
    </source>
</evidence>
<keyword evidence="4" id="KW-0313">Glucose metabolism</keyword>
<reference evidence="10 11" key="1">
    <citation type="submission" date="2014-04" db="EMBL/GenBank/DDBJ databases">
        <title>A new species of microsporidia sheds light on the evolution of extreme parasitism.</title>
        <authorList>
            <person name="Haag K.L."/>
            <person name="James T.Y."/>
            <person name="Larsson R."/>
            <person name="Schaer T.M."/>
            <person name="Refardt D."/>
            <person name="Pombert J.-F."/>
            <person name="Ebert D."/>
        </authorList>
    </citation>
    <scope>NUCLEOTIDE SEQUENCE [LARGE SCALE GENOMIC DNA]</scope>
    <source>
        <strain evidence="10 11">UGP3</strain>
        <tissue evidence="10">Spores</tissue>
    </source>
</reference>
<dbReference type="PANTHER" id="PTHR23429:SF0">
    <property type="entry name" value="GLUCOSE-6-PHOSPHATE 1-DEHYDROGENASE"/>
    <property type="match status" value="1"/>
</dbReference>
<dbReference type="GO" id="GO:0050661">
    <property type="term" value="F:NADP binding"/>
    <property type="evidence" value="ECO:0007669"/>
    <property type="project" value="InterPro"/>
</dbReference>
<proteinExistence type="inferred from homology"/>
<name>A0A098VQ66_9MICR</name>
<keyword evidence="11" id="KW-1185">Reference proteome</keyword>
<dbReference type="OrthoDB" id="60984at2759"/>
<keyword evidence="7" id="KW-0119">Carbohydrate metabolism</keyword>
<dbReference type="InterPro" id="IPR022675">
    <property type="entry name" value="G6P_DH_C"/>
</dbReference>
<dbReference type="InterPro" id="IPR001282">
    <property type="entry name" value="G6P_DH"/>
</dbReference>
<dbReference type="Gene3D" id="3.40.50.720">
    <property type="entry name" value="NAD(P)-binding Rossmann-like Domain"/>
    <property type="match status" value="1"/>
</dbReference>
<dbReference type="SUPFAM" id="SSF55347">
    <property type="entry name" value="Glyceraldehyde-3-phosphate dehydrogenase-like, C-terminal domain"/>
    <property type="match status" value="1"/>
</dbReference>
<evidence type="ECO:0000256" key="2">
    <source>
        <dbReference type="ARBA" id="ARBA00013019"/>
    </source>
</evidence>